<feature type="transmembrane region" description="Helical" evidence="7">
    <location>
        <begin position="175"/>
        <end position="194"/>
    </location>
</feature>
<keyword evidence="4 7" id="KW-0812">Transmembrane</keyword>
<comment type="subcellular location">
    <subcellularLocation>
        <location evidence="1 7">Cell membrane</location>
        <topology evidence="1 7">Multi-pass membrane protein</topology>
    </subcellularLocation>
</comment>
<keyword evidence="5 7" id="KW-1133">Transmembrane helix</keyword>
<evidence type="ECO:0000256" key="1">
    <source>
        <dbReference type="ARBA" id="ARBA00004651"/>
    </source>
</evidence>
<dbReference type="RefSeq" id="WP_309851125.1">
    <property type="nucleotide sequence ID" value="NZ_BAAAIU010000003.1"/>
</dbReference>
<comment type="caution">
    <text evidence="9">The sequence shown here is derived from an EMBL/GenBank/DDBJ whole genome shotgun (WGS) entry which is preliminary data.</text>
</comment>
<evidence type="ECO:0000256" key="2">
    <source>
        <dbReference type="ARBA" id="ARBA00010792"/>
    </source>
</evidence>
<dbReference type="Pfam" id="PF09335">
    <property type="entry name" value="VTT_dom"/>
    <property type="match status" value="1"/>
</dbReference>
<organism evidence="9 10">
    <name type="scientific">Falsarthrobacter nasiphocae</name>
    <dbReference type="NCBI Taxonomy" id="189863"/>
    <lineage>
        <taxon>Bacteria</taxon>
        <taxon>Bacillati</taxon>
        <taxon>Actinomycetota</taxon>
        <taxon>Actinomycetes</taxon>
        <taxon>Micrococcales</taxon>
        <taxon>Micrococcaceae</taxon>
        <taxon>Falsarthrobacter</taxon>
    </lineage>
</organism>
<dbReference type="Proteomes" id="UP001247307">
    <property type="component" value="Unassembled WGS sequence"/>
</dbReference>
<evidence type="ECO:0000256" key="6">
    <source>
        <dbReference type="ARBA" id="ARBA00023136"/>
    </source>
</evidence>
<proteinExistence type="inferred from homology"/>
<evidence type="ECO:0000256" key="4">
    <source>
        <dbReference type="ARBA" id="ARBA00022692"/>
    </source>
</evidence>
<feature type="transmembrane region" description="Helical" evidence="7">
    <location>
        <begin position="142"/>
        <end position="163"/>
    </location>
</feature>
<dbReference type="AlphaFoldDB" id="A0AAE4C792"/>
<keyword evidence="6 7" id="KW-0472">Membrane</keyword>
<dbReference type="PANTHER" id="PTHR30353:SF15">
    <property type="entry name" value="INNER MEMBRANE PROTEIN YABI"/>
    <property type="match status" value="1"/>
</dbReference>
<keyword evidence="3 7" id="KW-1003">Cell membrane</keyword>
<dbReference type="InterPro" id="IPR032816">
    <property type="entry name" value="VTT_dom"/>
</dbReference>
<dbReference type="GO" id="GO:0005886">
    <property type="term" value="C:plasma membrane"/>
    <property type="evidence" value="ECO:0007669"/>
    <property type="project" value="UniProtKB-SubCell"/>
</dbReference>
<evidence type="ECO:0000256" key="5">
    <source>
        <dbReference type="ARBA" id="ARBA00022989"/>
    </source>
</evidence>
<dbReference type="InterPro" id="IPR032818">
    <property type="entry name" value="DedA-like"/>
</dbReference>
<feature type="transmembrane region" description="Helical" evidence="7">
    <location>
        <begin position="12"/>
        <end position="32"/>
    </location>
</feature>
<dbReference type="EMBL" id="JAVDUI010000001">
    <property type="protein sequence ID" value="MDR6892314.1"/>
    <property type="molecule type" value="Genomic_DNA"/>
</dbReference>
<keyword evidence="10" id="KW-1185">Reference proteome</keyword>
<accession>A0AAE4C792</accession>
<evidence type="ECO:0000256" key="7">
    <source>
        <dbReference type="RuleBase" id="RU367016"/>
    </source>
</evidence>
<evidence type="ECO:0000313" key="10">
    <source>
        <dbReference type="Proteomes" id="UP001247307"/>
    </source>
</evidence>
<feature type="transmembrane region" description="Helical" evidence="7">
    <location>
        <begin position="52"/>
        <end position="75"/>
    </location>
</feature>
<evidence type="ECO:0000256" key="3">
    <source>
        <dbReference type="ARBA" id="ARBA00022475"/>
    </source>
</evidence>
<name>A0AAE4C792_9MICC</name>
<comment type="similarity">
    <text evidence="2 7">Belongs to the DedA family.</text>
</comment>
<evidence type="ECO:0000259" key="8">
    <source>
        <dbReference type="Pfam" id="PF09335"/>
    </source>
</evidence>
<dbReference type="PANTHER" id="PTHR30353">
    <property type="entry name" value="INNER MEMBRANE PROTEIN DEDA-RELATED"/>
    <property type="match status" value="1"/>
</dbReference>
<feature type="domain" description="VTT" evidence="8">
    <location>
        <begin position="32"/>
        <end position="160"/>
    </location>
</feature>
<reference evidence="9" key="1">
    <citation type="submission" date="2023-07" db="EMBL/GenBank/DDBJ databases">
        <title>Sequencing the genomes of 1000 actinobacteria strains.</title>
        <authorList>
            <person name="Klenk H.-P."/>
        </authorList>
    </citation>
    <scope>NUCLEOTIDE SEQUENCE</scope>
    <source>
        <strain evidence="9">DSM 13988</strain>
    </source>
</reference>
<evidence type="ECO:0000313" key="9">
    <source>
        <dbReference type="EMBL" id="MDR6892314.1"/>
    </source>
</evidence>
<sequence>MDIPSFLGSIPPWLVYALVGLVVGVESIGIPLPGETILVASTLLSLHPDANINPWIIAACATTGAVIGDSIGYTVGRTYGTRLLTWLTRRFPRHISPAHIKYAEHVFDRWGTWTVFFGRFVAGLRILAGPLAGTLRIEYRRFLLANVTGGIFWAFGTVGFIVLVGDAAHHYLKEFAWVGFLAVLVLALAAGGLLHKRVKEGVARFAAEEPTEAQEPERA</sequence>
<protein>
    <submittedName>
        <fullName evidence="9">Membrane protein DedA with SNARE-associated domain</fullName>
    </submittedName>
</protein>
<gene>
    <name evidence="9" type="ORF">J2S35_001254</name>
</gene>